<protein>
    <submittedName>
        <fullName evidence="1">Uncharacterized protein</fullName>
    </submittedName>
</protein>
<evidence type="ECO:0000313" key="1">
    <source>
        <dbReference type="EMBL" id="NYG98844.1"/>
    </source>
</evidence>
<organism evidence="1 2">
    <name type="scientific">Schumannella luteola</name>
    <dbReference type="NCBI Taxonomy" id="472059"/>
    <lineage>
        <taxon>Bacteria</taxon>
        <taxon>Bacillati</taxon>
        <taxon>Actinomycetota</taxon>
        <taxon>Actinomycetes</taxon>
        <taxon>Micrococcales</taxon>
        <taxon>Microbacteriaceae</taxon>
        <taxon>Schumannella</taxon>
    </lineage>
</organism>
<accession>A0A852YC32</accession>
<dbReference type="AlphaFoldDB" id="A0A852YC32"/>
<sequence length="190" mass="20012">MASAARIVVTTFDSVASPKITPWREHSSRVAGVVLGVDGRPARPLAELGPTPAGLAGDRPAPRPNGIARVVIDADRGAQPAVWHLAGSNHRMLARSVAVFESAAAAVADATAVLADVTALDPRLVRDLNGSALGWFLRRDDEPVIACARWYSTDRDRRKSLLAALEALVIATVAPVARVSHPQLGRGARV</sequence>
<proteinExistence type="predicted"/>
<dbReference type="RefSeq" id="WP_179566682.1">
    <property type="nucleotide sequence ID" value="NZ_JACBZY010000001.1"/>
</dbReference>
<name>A0A852YC32_9MICO</name>
<gene>
    <name evidence="1" type="ORF">BJ979_001470</name>
</gene>
<reference evidence="1 2" key="1">
    <citation type="submission" date="2020-07" db="EMBL/GenBank/DDBJ databases">
        <title>Sequencing the genomes of 1000 actinobacteria strains.</title>
        <authorList>
            <person name="Klenk H.-P."/>
        </authorList>
    </citation>
    <scope>NUCLEOTIDE SEQUENCE [LARGE SCALE GENOMIC DNA]</scope>
    <source>
        <strain evidence="1 2">DSM 23141</strain>
    </source>
</reference>
<evidence type="ECO:0000313" key="2">
    <source>
        <dbReference type="Proteomes" id="UP000553888"/>
    </source>
</evidence>
<dbReference type="Proteomes" id="UP000553888">
    <property type="component" value="Unassembled WGS sequence"/>
</dbReference>
<keyword evidence="2" id="KW-1185">Reference proteome</keyword>
<dbReference type="EMBL" id="JACBZY010000001">
    <property type="protein sequence ID" value="NYG98844.1"/>
    <property type="molecule type" value="Genomic_DNA"/>
</dbReference>
<comment type="caution">
    <text evidence="1">The sequence shown here is derived from an EMBL/GenBank/DDBJ whole genome shotgun (WGS) entry which is preliminary data.</text>
</comment>